<dbReference type="InterPro" id="IPR013422">
    <property type="entry name" value="CRISPR-assoc_prot_Cas5_N"/>
</dbReference>
<dbReference type="Proteomes" id="UP000093740">
    <property type="component" value="Chromosome"/>
</dbReference>
<dbReference type="RefSeq" id="WP_033192115.1">
    <property type="nucleotide sequence ID" value="NZ_CP014334.2"/>
</dbReference>
<keyword evidence="1" id="KW-0051">Antiviral defense</keyword>
<dbReference type="Pfam" id="PF09704">
    <property type="entry name" value="Cas_Cas5d"/>
    <property type="match status" value="1"/>
</dbReference>
<dbReference type="AlphaFoldDB" id="A0AAI8GDL2"/>
<dbReference type="NCBIfam" id="TIGR01895">
    <property type="entry name" value="cas_Cas5t"/>
    <property type="match status" value="1"/>
</dbReference>
<evidence type="ECO:0000313" key="2">
    <source>
        <dbReference type="EMBL" id="AMW33136.1"/>
    </source>
</evidence>
<dbReference type="InterPro" id="IPR013337">
    <property type="entry name" value="CRISPR-assoc_prot_Cas5_Tneap"/>
</dbReference>
<reference evidence="2 3" key="1">
    <citation type="journal article" date="2015" name="Stand. Genomic Sci.">
        <title>Genome sequence of a native-feather degrading extremely thermophilic Eubacterium, Fervidobacterium islandicum AW-1.</title>
        <authorList>
            <person name="Lee Y.J."/>
            <person name="Jeong H."/>
            <person name="Park G.S."/>
            <person name="Kwak Y."/>
            <person name="Lee S.J."/>
            <person name="Lee S.J."/>
            <person name="Park M.K."/>
            <person name="Kim J.Y."/>
            <person name="Kang H.K."/>
            <person name="Shin J.H."/>
            <person name="Lee D.W."/>
        </authorList>
    </citation>
    <scope>NUCLEOTIDE SEQUENCE [LARGE SCALE GENOMIC DNA]</scope>
    <source>
        <strain evidence="2 3">AW-1</strain>
    </source>
</reference>
<gene>
    <name evidence="2" type="primary">cas5b</name>
    <name evidence="2" type="ORF">NA23_07690</name>
</gene>
<protein>
    <submittedName>
        <fullName evidence="2">Type I-B CRISPR-associated protein Cas5b</fullName>
    </submittedName>
</protein>
<dbReference type="KEGG" id="fia:NA23_07690"/>
<dbReference type="GO" id="GO:0043571">
    <property type="term" value="P:maintenance of CRISPR repeat elements"/>
    <property type="evidence" value="ECO:0007669"/>
    <property type="project" value="InterPro"/>
</dbReference>
<accession>A0AAI8GDL2</accession>
<dbReference type="EMBL" id="CP014334">
    <property type="protein sequence ID" value="AMW33136.1"/>
    <property type="molecule type" value="Genomic_DNA"/>
</dbReference>
<evidence type="ECO:0000256" key="1">
    <source>
        <dbReference type="ARBA" id="ARBA00023118"/>
    </source>
</evidence>
<evidence type="ECO:0000313" key="3">
    <source>
        <dbReference type="Proteomes" id="UP000093740"/>
    </source>
</evidence>
<proteinExistence type="predicted"/>
<organism evidence="2 3">
    <name type="scientific">Fervidobacterium islandicum</name>
    <dbReference type="NCBI Taxonomy" id="2423"/>
    <lineage>
        <taxon>Bacteria</taxon>
        <taxon>Thermotogati</taxon>
        <taxon>Thermotogota</taxon>
        <taxon>Thermotogae</taxon>
        <taxon>Thermotogales</taxon>
        <taxon>Fervidobacteriaceae</taxon>
        <taxon>Fervidobacterium</taxon>
    </lineage>
</organism>
<dbReference type="NCBIfam" id="TIGR02593">
    <property type="entry name" value="CRISPR_cas5"/>
    <property type="match status" value="1"/>
</dbReference>
<dbReference type="GO" id="GO:0051607">
    <property type="term" value="P:defense response to virus"/>
    <property type="evidence" value="ECO:0007669"/>
    <property type="project" value="UniProtKB-KW"/>
</dbReference>
<sequence length="228" mass="26683">MKCLKLHLYQETACYKKPFAFKVAETYPLPPYSTIKGMMHKLLNADRFIDMSVSVQGTYESIFNNYVTFYSFKSDNEKPSKFPLNVLLLYNVELIIHVYSHEPILERILEALRSTNETISLGRAEDLVVLKRADFVDFQKVSIDDLEDELRFLKNSFYIPTFYNAVDKGVFYKIPYKYQIINGIRTWEELVDVYHVQKGTFLNSATAYIDNENDLIFFHKEPESLTSS</sequence>
<name>A0AAI8GDL2_FERIS</name>
<keyword evidence="3" id="KW-1185">Reference proteome</keyword>
<dbReference type="InterPro" id="IPR021124">
    <property type="entry name" value="CRISPR-assoc_prot_Cas5"/>
</dbReference>